<feature type="compositionally biased region" description="Basic and acidic residues" evidence="1">
    <location>
        <begin position="7"/>
        <end position="20"/>
    </location>
</feature>
<dbReference type="Proteomes" id="UP000007797">
    <property type="component" value="Unassembled WGS sequence"/>
</dbReference>
<feature type="region of interest" description="Disordered" evidence="1">
    <location>
        <begin position="1"/>
        <end position="46"/>
    </location>
</feature>
<dbReference type="GeneID" id="14866874"/>
<dbReference type="AlphaFoldDB" id="F4QB56"/>
<sequence>MHNPSSEFKDETQKLAIERERKKKKKNKTNKDDDDGDDNSNNNYKQQYNDIITTTTIEQEKGQEGKIISWLLYLVVDESTLSPAIKKQSIYLLDKALKKYSSTATITTTIKYDWTLNTNILKILFNLLVLYNKEDDEDDETQPRLISILNTLNAGITDSEQNVEYLKLIENTIRKNRDNQVIREIILKIMESIDPKQLVSTFSSIHISENIMTYFLTDPSNDQYQFRVIDIIIRLKSTHHKYISIVEESDYNRYEFYSQELFSNHQVIQRLFDLLEWFIQSGNKPSFNRFINYIDPTKYKYVSSRIFPIMLKQLYEL</sequence>
<evidence type="ECO:0000313" key="3">
    <source>
        <dbReference type="Proteomes" id="UP000007797"/>
    </source>
</evidence>
<keyword evidence="3" id="KW-1185">Reference proteome</keyword>
<name>F4QB56_CACFS</name>
<proteinExistence type="predicted"/>
<evidence type="ECO:0000256" key="1">
    <source>
        <dbReference type="SAM" id="MobiDB-lite"/>
    </source>
</evidence>
<dbReference type="EMBL" id="GL883027">
    <property type="protein sequence ID" value="EGG14828.1"/>
    <property type="molecule type" value="Genomic_DNA"/>
</dbReference>
<dbReference type="RefSeq" id="XP_004351344.1">
    <property type="nucleotide sequence ID" value="XM_004351292.1"/>
</dbReference>
<reference evidence="3" key="1">
    <citation type="journal article" date="2011" name="Genome Res.">
        <title>Phylogeny-wide analysis of social amoeba genomes highlights ancient origins for complex intercellular communication.</title>
        <authorList>
            <person name="Heidel A.J."/>
            <person name="Lawal H.M."/>
            <person name="Felder M."/>
            <person name="Schilde C."/>
            <person name="Helps N.R."/>
            <person name="Tunggal B."/>
            <person name="Rivero F."/>
            <person name="John U."/>
            <person name="Schleicher M."/>
            <person name="Eichinger L."/>
            <person name="Platzer M."/>
            <person name="Noegel A.A."/>
            <person name="Schaap P."/>
            <person name="Gloeckner G."/>
        </authorList>
    </citation>
    <scope>NUCLEOTIDE SEQUENCE [LARGE SCALE GENOMIC DNA]</scope>
    <source>
        <strain evidence="3">SH3</strain>
    </source>
</reference>
<protein>
    <submittedName>
        <fullName evidence="2">Uncharacterized protein</fullName>
    </submittedName>
</protein>
<gene>
    <name evidence="2" type="ORF">DFA_10701</name>
</gene>
<evidence type="ECO:0000313" key="2">
    <source>
        <dbReference type="EMBL" id="EGG14828.1"/>
    </source>
</evidence>
<accession>F4QB56</accession>
<organism evidence="2 3">
    <name type="scientific">Cavenderia fasciculata</name>
    <name type="common">Slime mold</name>
    <name type="synonym">Dictyostelium fasciculatum</name>
    <dbReference type="NCBI Taxonomy" id="261658"/>
    <lineage>
        <taxon>Eukaryota</taxon>
        <taxon>Amoebozoa</taxon>
        <taxon>Evosea</taxon>
        <taxon>Eumycetozoa</taxon>
        <taxon>Dictyostelia</taxon>
        <taxon>Acytosteliales</taxon>
        <taxon>Cavenderiaceae</taxon>
        <taxon>Cavenderia</taxon>
    </lineage>
</organism>
<dbReference type="KEGG" id="dfa:DFA_10701"/>